<protein>
    <submittedName>
        <fullName evidence="8">NUDIX hydrolase</fullName>
        <ecNumber evidence="8">3.6.1.55</ecNumber>
    </submittedName>
</protein>
<gene>
    <name evidence="8" type="ORF">ACFO4N_11110</name>
</gene>
<accession>A0ABV9GMQ7</accession>
<dbReference type="PANTHER" id="PTHR12992">
    <property type="entry name" value="NUDIX HYDROLASE"/>
    <property type="match status" value="1"/>
</dbReference>
<name>A0ABV9GMQ7_9BACL</name>
<evidence type="ECO:0000256" key="3">
    <source>
        <dbReference type="ARBA" id="ARBA00022723"/>
    </source>
</evidence>
<evidence type="ECO:0000259" key="7">
    <source>
        <dbReference type="PROSITE" id="PS51462"/>
    </source>
</evidence>
<dbReference type="CDD" id="cd03426">
    <property type="entry name" value="NUDIX_CoAse_Nudt7"/>
    <property type="match status" value="1"/>
</dbReference>
<dbReference type="InterPro" id="IPR045121">
    <property type="entry name" value="CoAse"/>
</dbReference>
<dbReference type="InterPro" id="IPR000086">
    <property type="entry name" value="NUDIX_hydrolase_dom"/>
</dbReference>
<keyword evidence="9" id="KW-1185">Reference proteome</keyword>
<organism evidence="8 9">
    <name type="scientific">Camelliibacillus cellulosilyticus</name>
    <dbReference type="NCBI Taxonomy" id="2174486"/>
    <lineage>
        <taxon>Bacteria</taxon>
        <taxon>Bacillati</taxon>
        <taxon>Bacillota</taxon>
        <taxon>Bacilli</taxon>
        <taxon>Bacillales</taxon>
        <taxon>Sporolactobacillaceae</taxon>
        <taxon>Camelliibacillus</taxon>
    </lineage>
</organism>
<keyword evidence="3" id="KW-0479">Metal-binding</keyword>
<dbReference type="Gene3D" id="3.90.79.10">
    <property type="entry name" value="Nucleoside Triphosphate Pyrophosphohydrolase"/>
    <property type="match status" value="1"/>
</dbReference>
<dbReference type="Proteomes" id="UP001596022">
    <property type="component" value="Unassembled WGS sequence"/>
</dbReference>
<comment type="cofactor">
    <cofactor evidence="2">
        <name>Mg(2+)</name>
        <dbReference type="ChEBI" id="CHEBI:18420"/>
    </cofactor>
</comment>
<feature type="domain" description="Nudix hydrolase" evidence="7">
    <location>
        <begin position="24"/>
        <end position="154"/>
    </location>
</feature>
<reference evidence="9" key="1">
    <citation type="journal article" date="2019" name="Int. J. Syst. Evol. Microbiol.">
        <title>The Global Catalogue of Microorganisms (GCM) 10K type strain sequencing project: providing services to taxonomists for standard genome sequencing and annotation.</title>
        <authorList>
            <consortium name="The Broad Institute Genomics Platform"/>
            <consortium name="The Broad Institute Genome Sequencing Center for Infectious Disease"/>
            <person name="Wu L."/>
            <person name="Ma J."/>
        </authorList>
    </citation>
    <scope>NUCLEOTIDE SEQUENCE [LARGE SCALE GENOMIC DNA]</scope>
    <source>
        <strain evidence="9">CGMCC 1.16306</strain>
    </source>
</reference>
<dbReference type="PROSITE" id="PS51462">
    <property type="entry name" value="NUDIX"/>
    <property type="match status" value="1"/>
</dbReference>
<comment type="caution">
    <text evidence="8">The sequence shown here is derived from an EMBL/GenBank/DDBJ whole genome shotgun (WGS) entry which is preliminary data.</text>
</comment>
<keyword evidence="6" id="KW-0464">Manganese</keyword>
<evidence type="ECO:0000256" key="6">
    <source>
        <dbReference type="ARBA" id="ARBA00023211"/>
    </source>
</evidence>
<dbReference type="PANTHER" id="PTHR12992:SF11">
    <property type="entry name" value="MITOCHONDRIAL COENZYME A DIPHOSPHATASE NUDT8"/>
    <property type="match status" value="1"/>
</dbReference>
<dbReference type="Pfam" id="PF00293">
    <property type="entry name" value="NUDIX"/>
    <property type="match status" value="1"/>
</dbReference>
<dbReference type="SUPFAM" id="SSF55811">
    <property type="entry name" value="Nudix"/>
    <property type="match status" value="1"/>
</dbReference>
<dbReference type="EC" id="3.6.1.55" evidence="8"/>
<dbReference type="RefSeq" id="WP_376846362.1">
    <property type="nucleotide sequence ID" value="NZ_JBHSFW010000007.1"/>
</dbReference>
<keyword evidence="4 8" id="KW-0378">Hydrolase</keyword>
<evidence type="ECO:0000256" key="4">
    <source>
        <dbReference type="ARBA" id="ARBA00022801"/>
    </source>
</evidence>
<evidence type="ECO:0000313" key="8">
    <source>
        <dbReference type="EMBL" id="MFC4619262.1"/>
    </source>
</evidence>
<keyword evidence="5" id="KW-0460">Magnesium</keyword>
<evidence type="ECO:0000313" key="9">
    <source>
        <dbReference type="Proteomes" id="UP001596022"/>
    </source>
</evidence>
<sequence>MELLQINHCLGHHNASSLIGEKDAVKAAVLIPLIEGHDGVEILFEVRSHQLKRQPGDICFPGGKLEIQDPSLCETAIRETSEELGLNKNSIKIVGPLGIYAASSQLVVYPFVGRLTHTTFQLNADEVDHVFTIPLDWLLQTEPEKHLVTLKPLLPIDFPFEKIARGKKYQWRERQHVEYFYNYGQKSVWGMTARILKYFLELLKQQQP</sequence>
<comment type="cofactor">
    <cofactor evidence="1">
        <name>Mn(2+)</name>
        <dbReference type="ChEBI" id="CHEBI:29035"/>
    </cofactor>
</comment>
<evidence type="ECO:0000256" key="1">
    <source>
        <dbReference type="ARBA" id="ARBA00001936"/>
    </source>
</evidence>
<evidence type="ECO:0000256" key="2">
    <source>
        <dbReference type="ARBA" id="ARBA00001946"/>
    </source>
</evidence>
<dbReference type="InterPro" id="IPR015797">
    <property type="entry name" value="NUDIX_hydrolase-like_dom_sf"/>
</dbReference>
<dbReference type="EMBL" id="JBHSFW010000007">
    <property type="protein sequence ID" value="MFC4619262.1"/>
    <property type="molecule type" value="Genomic_DNA"/>
</dbReference>
<proteinExistence type="predicted"/>
<evidence type="ECO:0000256" key="5">
    <source>
        <dbReference type="ARBA" id="ARBA00022842"/>
    </source>
</evidence>
<dbReference type="GO" id="GO:0035539">
    <property type="term" value="F:8-oxo-7,8-dihydrodeoxyguanosine triphosphate pyrophosphatase activity"/>
    <property type="evidence" value="ECO:0007669"/>
    <property type="project" value="UniProtKB-EC"/>
</dbReference>